<dbReference type="PANTHER" id="PTHR24381:SF390">
    <property type="entry name" value="ZINC FINGER PROTEIN 37 HOMOLOG"/>
    <property type="match status" value="1"/>
</dbReference>
<feature type="domain" description="SCAN box" evidence="16">
    <location>
        <begin position="48"/>
        <end position="126"/>
    </location>
</feature>
<dbReference type="Gene3D" id="3.30.160.60">
    <property type="entry name" value="Classic Zinc Finger"/>
    <property type="match status" value="4"/>
</dbReference>
<dbReference type="CDD" id="cd07765">
    <property type="entry name" value="KRAB_A-box"/>
    <property type="match status" value="1"/>
</dbReference>
<evidence type="ECO:0000256" key="12">
    <source>
        <dbReference type="ARBA" id="ARBA00067253"/>
    </source>
</evidence>
<reference evidence="18 19" key="1">
    <citation type="journal article" date="2015" name="Annu Rev Anim Biosci">
        <title>The Genome 10K Project: a way forward.</title>
        <authorList>
            <person name="Koepfli K.P."/>
            <person name="Paten B."/>
            <person name="O'Brien S.J."/>
            <person name="Koepfli K.P."/>
            <person name="Paten B."/>
            <person name="Antunes A."/>
            <person name="Belov K."/>
            <person name="Bustamante C."/>
            <person name="Castoe T.A."/>
            <person name="Clawson H."/>
            <person name="Crawford A.J."/>
            <person name="Diekhans M."/>
            <person name="Distel D."/>
            <person name="Durbin R."/>
            <person name="Earl D."/>
            <person name="Fujita M.K."/>
            <person name="Gamble T."/>
            <person name="Georges A."/>
            <person name="Gemmell N."/>
            <person name="Gilbert M.T."/>
            <person name="Graves J.M."/>
            <person name="Green R.E."/>
            <person name="Hickey G."/>
            <person name="Jarvis E.D."/>
            <person name="Johnson W."/>
            <person name="Komissarov A."/>
            <person name="Korf I."/>
            <person name="Kuhn R."/>
            <person name="Larkin D.M."/>
            <person name="Lewin H."/>
            <person name="Lopez J.V."/>
            <person name="Ma J."/>
            <person name="Marques-Bonet T."/>
            <person name="Miller W."/>
            <person name="Murphy R."/>
            <person name="Pevzner P."/>
            <person name="Shapiro B."/>
            <person name="Steiner C."/>
            <person name="Tamazian G."/>
            <person name="Venkatesh B."/>
            <person name="Wang J."/>
            <person name="Wayne R."/>
            <person name="Wiley E."/>
            <person name="Yang H."/>
            <person name="Zhang G."/>
            <person name="Haussler D."/>
            <person name="Ryder O."/>
            <person name="O'Brien S.J."/>
        </authorList>
    </citation>
    <scope>NUCLEOTIDE SEQUENCE</scope>
</reference>
<evidence type="ECO:0000256" key="1">
    <source>
        <dbReference type="ARBA" id="ARBA00003767"/>
    </source>
</evidence>
<dbReference type="PROSITE" id="PS50805">
    <property type="entry name" value="KRAB"/>
    <property type="match status" value="1"/>
</dbReference>
<dbReference type="SUPFAM" id="SSF57667">
    <property type="entry name" value="beta-beta-alpha zinc fingers"/>
    <property type="match status" value="3"/>
</dbReference>
<evidence type="ECO:0000256" key="13">
    <source>
        <dbReference type="PROSITE-ProRule" id="PRU00042"/>
    </source>
</evidence>
<evidence type="ECO:0000256" key="6">
    <source>
        <dbReference type="ARBA" id="ARBA00022771"/>
    </source>
</evidence>
<dbReference type="GO" id="GO:0005634">
    <property type="term" value="C:nucleus"/>
    <property type="evidence" value="ECO:0007669"/>
    <property type="project" value="UniProtKB-SubCell"/>
</dbReference>
<evidence type="ECO:0000256" key="5">
    <source>
        <dbReference type="ARBA" id="ARBA00022737"/>
    </source>
</evidence>
<feature type="domain" description="C2H2-type" evidence="15">
    <location>
        <begin position="465"/>
        <end position="492"/>
    </location>
</feature>
<evidence type="ECO:0000256" key="2">
    <source>
        <dbReference type="ARBA" id="ARBA00004123"/>
    </source>
</evidence>
<evidence type="ECO:0000259" key="15">
    <source>
        <dbReference type="PROSITE" id="PS50157"/>
    </source>
</evidence>
<dbReference type="GO" id="GO:0042802">
    <property type="term" value="F:identical protein binding"/>
    <property type="evidence" value="ECO:0007669"/>
    <property type="project" value="UniProtKB-ARBA"/>
</dbReference>
<dbReference type="Gene3D" id="6.10.140.140">
    <property type="match status" value="1"/>
</dbReference>
<feature type="domain" description="KRAB" evidence="17">
    <location>
        <begin position="166"/>
        <end position="239"/>
    </location>
</feature>
<evidence type="ECO:0000256" key="10">
    <source>
        <dbReference type="ARBA" id="ARBA00023163"/>
    </source>
</evidence>
<evidence type="ECO:0000256" key="7">
    <source>
        <dbReference type="ARBA" id="ARBA00022833"/>
    </source>
</evidence>
<keyword evidence="8" id="KW-0805">Transcription regulation</keyword>
<keyword evidence="9" id="KW-0238">DNA-binding</keyword>
<keyword evidence="7" id="KW-0862">Zinc</keyword>
<dbReference type="Proteomes" id="UP000472240">
    <property type="component" value="Chromosome 11"/>
</dbReference>
<keyword evidence="5" id="KW-0677">Repeat</keyword>
<evidence type="ECO:0000256" key="8">
    <source>
        <dbReference type="ARBA" id="ARBA00023015"/>
    </source>
</evidence>
<dbReference type="FunFam" id="1.10.4020.10:FF:000001">
    <property type="entry name" value="zinc finger protein 263 isoform X1"/>
    <property type="match status" value="1"/>
</dbReference>
<dbReference type="AlphaFoldDB" id="A0A671DZ52"/>
<dbReference type="FunFam" id="3.30.160.60:FF:000496">
    <property type="entry name" value="Zinc finger with KRAB and SCAN domains 1"/>
    <property type="match status" value="2"/>
</dbReference>
<dbReference type="PANTHER" id="PTHR24381">
    <property type="entry name" value="ZINC FINGER PROTEIN"/>
    <property type="match status" value="1"/>
</dbReference>
<evidence type="ECO:0000259" key="16">
    <source>
        <dbReference type="PROSITE" id="PS50804"/>
    </source>
</evidence>
<sequence length="521" mass="60347">MQPLHKLMAVSKPQNVALHEQSDVLRADMSWQQESIPVMETYDSEASRQKFRHFQYLEVSGPHETLSQLWELCLQWLRPEVHTKKQILELLVLEQFLTILPEEVRTWVNLQHPKNSKEVVTLIEDVIEMLQDKDTACRDSVLLQKGSIEKERMEADSLTGQSQEPVTFKDVVLEFSKEEWGQLDPAVKNLYRNVMLENYKNLNSLHKEHLFSKPVEVPKLESKKKGWLMEQEIPKTTIFDRQRISGEEPSHGAIMTKLTTQSGHLSVDAWKGGDSLYRSQKHWDINLPQEAFIHKTMYTEEGDFECSENKKNFDGKSVNSVFDTQQGILMRKGSPKCDKFKTNFKFNLDSVGKQHSEYHECGNALSLRIDIHHPKSHTTMNSYECYQCGKAFSRSSSLVRHQIIHTGEKPYKCSECGRFFNRRTNLTKHQKIHMKAKASEGNECGTAFTKSEDSNKNPSPMNNAYECVSCGKSFDRSSSLIRHQMIHTGEKPFKCKECEKTFNRSSNLNKHQQLHTREKSY</sequence>
<evidence type="ECO:0000256" key="4">
    <source>
        <dbReference type="ARBA" id="ARBA00022723"/>
    </source>
</evidence>
<dbReference type="SMART" id="SM00349">
    <property type="entry name" value="KRAB"/>
    <property type="match status" value="1"/>
</dbReference>
<keyword evidence="11 14" id="KW-0539">Nucleus</keyword>
<feature type="domain" description="C2H2-type" evidence="15">
    <location>
        <begin position="383"/>
        <end position="410"/>
    </location>
</feature>
<keyword evidence="19" id="KW-1185">Reference proteome</keyword>
<evidence type="ECO:0000256" key="3">
    <source>
        <dbReference type="ARBA" id="ARBA00006991"/>
    </source>
</evidence>
<gene>
    <name evidence="18" type="primary">ZNF215</name>
</gene>
<dbReference type="GO" id="GO:0000981">
    <property type="term" value="F:DNA-binding transcription factor activity, RNA polymerase II-specific"/>
    <property type="evidence" value="ECO:0007669"/>
    <property type="project" value="TreeGrafter"/>
</dbReference>
<dbReference type="InParanoid" id="A0A671DZ52"/>
<dbReference type="Pfam" id="PF01352">
    <property type="entry name" value="KRAB"/>
    <property type="match status" value="1"/>
</dbReference>
<dbReference type="Ensembl" id="ENSRFET00010006834.1">
    <property type="protein sequence ID" value="ENSRFEP00010006236.1"/>
    <property type="gene ID" value="ENSRFEG00010004253.1"/>
</dbReference>
<comment type="function">
    <text evidence="1">May be involved in transcriptional regulation.</text>
</comment>
<dbReference type="SUPFAM" id="SSF109640">
    <property type="entry name" value="KRAB domain (Kruppel-associated box)"/>
    <property type="match status" value="1"/>
</dbReference>
<dbReference type="OMA" id="VSWQQET"/>
<dbReference type="Pfam" id="PF00096">
    <property type="entry name" value="zf-C2H2"/>
    <property type="match status" value="4"/>
</dbReference>
<dbReference type="SMART" id="SM00431">
    <property type="entry name" value="SCAN"/>
    <property type="match status" value="1"/>
</dbReference>
<dbReference type="PROSITE" id="PS50157">
    <property type="entry name" value="ZINC_FINGER_C2H2_2"/>
    <property type="match status" value="4"/>
</dbReference>
<dbReference type="GO" id="GO:0000977">
    <property type="term" value="F:RNA polymerase II transcription regulatory region sequence-specific DNA binding"/>
    <property type="evidence" value="ECO:0007669"/>
    <property type="project" value="TreeGrafter"/>
</dbReference>
<feature type="domain" description="C2H2-type" evidence="15">
    <location>
        <begin position="493"/>
        <end position="520"/>
    </location>
</feature>
<protein>
    <recommendedName>
        <fullName evidence="12">Zinc finger protein 215</fullName>
    </recommendedName>
</protein>
<dbReference type="Gene3D" id="1.10.4020.10">
    <property type="entry name" value="DNA breaking-rejoining enzymes"/>
    <property type="match status" value="1"/>
</dbReference>
<dbReference type="InterPro" id="IPR036051">
    <property type="entry name" value="KRAB_dom_sf"/>
</dbReference>
<comment type="subcellular location">
    <subcellularLocation>
        <location evidence="2 14">Nucleus</location>
    </subcellularLocation>
</comment>
<dbReference type="Pfam" id="PF02023">
    <property type="entry name" value="SCAN"/>
    <property type="match status" value="1"/>
</dbReference>
<dbReference type="PROSITE" id="PS00028">
    <property type="entry name" value="ZINC_FINGER_C2H2_1"/>
    <property type="match status" value="4"/>
</dbReference>
<dbReference type="PROSITE" id="PS50804">
    <property type="entry name" value="SCAN_BOX"/>
    <property type="match status" value="1"/>
</dbReference>
<organism evidence="18 19">
    <name type="scientific">Rhinolophus ferrumequinum</name>
    <name type="common">Greater horseshoe bat</name>
    <dbReference type="NCBI Taxonomy" id="59479"/>
    <lineage>
        <taxon>Eukaryota</taxon>
        <taxon>Metazoa</taxon>
        <taxon>Chordata</taxon>
        <taxon>Craniata</taxon>
        <taxon>Vertebrata</taxon>
        <taxon>Euteleostomi</taxon>
        <taxon>Mammalia</taxon>
        <taxon>Eutheria</taxon>
        <taxon>Laurasiatheria</taxon>
        <taxon>Chiroptera</taxon>
        <taxon>Yinpterochiroptera</taxon>
        <taxon>Rhinolophoidea</taxon>
        <taxon>Rhinolophidae</taxon>
        <taxon>Rhinolophinae</taxon>
        <taxon>Rhinolophus</taxon>
    </lineage>
</organism>
<dbReference type="CDD" id="cd07936">
    <property type="entry name" value="SCAN"/>
    <property type="match status" value="1"/>
</dbReference>
<dbReference type="GeneTree" id="ENSGT00940000163217"/>
<proteinExistence type="inferred from homology"/>
<keyword evidence="10" id="KW-0804">Transcription</keyword>
<evidence type="ECO:0000256" key="11">
    <source>
        <dbReference type="ARBA" id="ARBA00023242"/>
    </source>
</evidence>
<name>A0A671DZ52_RHIFE</name>
<reference evidence="18" key="5">
    <citation type="submission" date="2025-09" db="UniProtKB">
        <authorList>
            <consortium name="Ensembl"/>
        </authorList>
    </citation>
    <scope>IDENTIFICATION</scope>
</reference>
<dbReference type="InterPro" id="IPR003309">
    <property type="entry name" value="SCAN_dom"/>
</dbReference>
<evidence type="ECO:0000313" key="18">
    <source>
        <dbReference type="Ensembl" id="ENSRFEP00010006236.1"/>
    </source>
</evidence>
<dbReference type="InterPro" id="IPR013087">
    <property type="entry name" value="Znf_C2H2_type"/>
</dbReference>
<evidence type="ECO:0000256" key="14">
    <source>
        <dbReference type="PROSITE-ProRule" id="PRU00187"/>
    </source>
</evidence>
<reference evidence="19" key="3">
    <citation type="submission" date="2018-12" db="EMBL/GenBank/DDBJ databases">
        <title>G10K-VGP greater horseshoe bat female genome, primary haplotype.</title>
        <authorList>
            <person name="Teeling E."/>
            <person name="Myers G."/>
            <person name="Vernes S."/>
            <person name="Pippel M."/>
            <person name="Winkler S."/>
            <person name="Fedrigo O."/>
            <person name="Rhie A."/>
            <person name="Koren S."/>
            <person name="Phillippy A."/>
            <person name="Lewin H."/>
            <person name="Damas J."/>
            <person name="Howe K."/>
            <person name="Mountcastle J."/>
            <person name="Jarvis E.D."/>
        </authorList>
    </citation>
    <scope>NUCLEOTIDE SEQUENCE [LARGE SCALE GENOMIC DNA]</scope>
</reference>
<evidence type="ECO:0000256" key="9">
    <source>
        <dbReference type="ARBA" id="ARBA00023125"/>
    </source>
</evidence>
<dbReference type="FunFam" id="3.30.160.60:FF:000690">
    <property type="entry name" value="Zinc finger protein 354C"/>
    <property type="match status" value="2"/>
</dbReference>
<dbReference type="InterPro" id="IPR036236">
    <property type="entry name" value="Znf_C2H2_sf"/>
</dbReference>
<dbReference type="FunCoup" id="A0A671DZ52">
    <property type="interactions" value="4"/>
</dbReference>
<comment type="similarity">
    <text evidence="3">Belongs to the krueppel C2H2-type zinc-finger protein family.</text>
</comment>
<evidence type="ECO:0000313" key="19">
    <source>
        <dbReference type="Proteomes" id="UP000472240"/>
    </source>
</evidence>
<dbReference type="SUPFAM" id="SSF47353">
    <property type="entry name" value="Retrovirus capsid dimerization domain-like"/>
    <property type="match status" value="1"/>
</dbReference>
<keyword evidence="6 13" id="KW-0863">Zinc-finger</keyword>
<reference evidence="18" key="4">
    <citation type="submission" date="2025-08" db="UniProtKB">
        <authorList>
            <consortium name="Ensembl"/>
        </authorList>
    </citation>
    <scope>IDENTIFICATION</scope>
</reference>
<dbReference type="SMART" id="SM00355">
    <property type="entry name" value="ZnF_C2H2"/>
    <property type="match status" value="4"/>
</dbReference>
<dbReference type="GO" id="GO:0008270">
    <property type="term" value="F:zinc ion binding"/>
    <property type="evidence" value="ECO:0007669"/>
    <property type="project" value="UniProtKB-KW"/>
</dbReference>
<dbReference type="InterPro" id="IPR001909">
    <property type="entry name" value="KRAB"/>
</dbReference>
<accession>A0A671DZ52</accession>
<feature type="domain" description="C2H2-type" evidence="15">
    <location>
        <begin position="411"/>
        <end position="438"/>
    </location>
</feature>
<evidence type="ECO:0000259" key="17">
    <source>
        <dbReference type="PROSITE" id="PS50805"/>
    </source>
</evidence>
<keyword evidence="4" id="KW-0479">Metal-binding</keyword>
<reference evidence="18 19" key="2">
    <citation type="journal article" date="2018" name="Annu Rev Anim Biosci">
        <title>Bat Biology, Genomes, and the Bat1K Project: To Generate Chromosome-Level Genomes for All Living Bat Species.</title>
        <authorList>
            <person name="Teeling E.C."/>
            <person name="Vernes S.C."/>
            <person name="Davalos L.M."/>
            <person name="Ray D.A."/>
            <person name="Gilbert M.T.P."/>
            <person name="Myers E."/>
        </authorList>
    </citation>
    <scope>NUCLEOTIDE SEQUENCE</scope>
</reference>
<dbReference type="InterPro" id="IPR038269">
    <property type="entry name" value="SCAN_sf"/>
</dbReference>